<dbReference type="EMBL" id="CP002175">
    <property type="protein sequence ID" value="ADO76581.1"/>
    <property type="molecule type" value="Genomic_DNA"/>
</dbReference>
<dbReference type="Proteomes" id="UP000006866">
    <property type="component" value="Chromosome"/>
</dbReference>
<keyword evidence="2" id="KW-1185">Reference proteome</keyword>
<dbReference type="AlphaFoldDB" id="E3DNV7"/>
<evidence type="ECO:0008006" key="3">
    <source>
        <dbReference type="Google" id="ProtNLM"/>
    </source>
</evidence>
<dbReference type="RefSeq" id="WP_014552614.1">
    <property type="nucleotide sequence ID" value="NC_017455.1"/>
</dbReference>
<protein>
    <recommendedName>
        <fullName evidence="3">DUF1850 domain-containing protein</fullName>
    </recommendedName>
</protein>
<proteinExistence type="predicted"/>
<dbReference type="KEGG" id="hpk:Hprae_0427"/>
<gene>
    <name evidence="1" type="ordered locus">Hprae_0427</name>
</gene>
<dbReference type="PATRIC" id="fig|572479.3.peg.433"/>
<sequence>MKNTRLLFIMLKKIKFKSFYLIFLSLILIFSLNFIKISFLEIIDYQADKTILAEKVDNGDQFSLKYLHSVARTPVIEFFKIKDQKILLTGTEYQSYGAGLPTSNNLGDYILKDNKFIIQNIDQVLPEIMLRVSNYAQTEFIYNQKTYKLFKLAKNETLFQIKIKKISYLSFILRRYYNG</sequence>
<dbReference type="eggNOG" id="COG4729">
    <property type="taxonomic scope" value="Bacteria"/>
</dbReference>
<evidence type="ECO:0000313" key="2">
    <source>
        <dbReference type="Proteomes" id="UP000006866"/>
    </source>
</evidence>
<dbReference type="OrthoDB" id="4304at2"/>
<name>E3DNV7_HALPG</name>
<dbReference type="STRING" id="572479.Hprae_0427"/>
<dbReference type="InterPro" id="IPR015001">
    <property type="entry name" value="DUF1850"/>
</dbReference>
<reference evidence="1 2" key="2">
    <citation type="journal article" date="2011" name="Stand. Genomic Sci.">
        <title>Complete genome sequence of the extremely halophilic Halanaerobium praevalens type strain (GSL).</title>
        <authorList>
            <person name="Ivanova N."/>
            <person name="Sikorski J."/>
            <person name="Chertkov O."/>
            <person name="Nolan M."/>
            <person name="Lucas S."/>
            <person name="Hammon N."/>
            <person name="Deshpande S."/>
            <person name="Cheng J.F."/>
            <person name="Tapia R."/>
            <person name="Han C."/>
            <person name="Goodwin L."/>
            <person name="Pitluck S."/>
            <person name="Huntemann M."/>
            <person name="Liolios K."/>
            <person name="Pagani I."/>
            <person name="Mavromatis K."/>
            <person name="Ovchinikova G."/>
            <person name="Pati A."/>
            <person name="Chen A."/>
            <person name="Palaniappan K."/>
            <person name="Land M."/>
            <person name="Hauser L."/>
            <person name="Brambilla E.M."/>
            <person name="Kannan K.P."/>
            <person name="Rohde M."/>
            <person name="Tindall B.J."/>
            <person name="Goker M."/>
            <person name="Detter J.C."/>
            <person name="Woyke T."/>
            <person name="Bristow J."/>
            <person name="Eisen J.A."/>
            <person name="Markowitz V."/>
            <person name="Hugenholtz P."/>
            <person name="Kyrpides N.C."/>
            <person name="Klenk H.P."/>
            <person name="Lapidus A."/>
        </authorList>
    </citation>
    <scope>NUCLEOTIDE SEQUENCE [LARGE SCALE GENOMIC DNA]</scope>
    <source>
        <strain evidence="2">ATCC 33744 / DSM 2228 / GSL</strain>
    </source>
</reference>
<reference evidence="2" key="1">
    <citation type="submission" date="2010-10" db="EMBL/GenBank/DDBJ databases">
        <title>The complete genome of Halanaerobium praevalens DSM 2228.</title>
        <authorList>
            <consortium name="US DOE Joint Genome Institute (JGI-PGF)"/>
            <person name="Lucas S."/>
            <person name="Copeland A."/>
            <person name="Lapidus A."/>
            <person name="Glavina del Rio T."/>
            <person name="Dalin E."/>
            <person name="Tice H."/>
            <person name="Bruce D."/>
            <person name="Goodwin L."/>
            <person name="Pitluck S."/>
            <person name="Kyrpides N."/>
            <person name="Mavromatis K."/>
            <person name="Ivanova N."/>
            <person name="Ovchinnikova G."/>
            <person name="Chertkov O."/>
            <person name="Detter J.C."/>
            <person name="Han C."/>
            <person name="Larimer F."/>
            <person name="Land M."/>
            <person name="Hauser L."/>
            <person name="Markowitz V."/>
            <person name="Cheng J.-F."/>
            <person name="Hugenholtz P."/>
            <person name="Woyke T."/>
            <person name="Wu D."/>
            <person name="Tindall B."/>
            <person name="Pomrenke H.G."/>
            <person name="Brambilla E."/>
            <person name="Klenk H.-P."/>
            <person name="Eisen J.A."/>
        </authorList>
    </citation>
    <scope>NUCLEOTIDE SEQUENCE [LARGE SCALE GENOMIC DNA]</scope>
    <source>
        <strain evidence="2">ATCC 33744 / DSM 2228 / GSL</strain>
    </source>
</reference>
<dbReference type="Pfam" id="PF08905">
    <property type="entry name" value="DUF1850"/>
    <property type="match status" value="1"/>
</dbReference>
<dbReference type="HOGENOM" id="CLU_128692_0_0_9"/>
<organism evidence="1 2">
    <name type="scientific">Halanaerobium praevalens (strain ATCC 33744 / DSM 2228 / GSL)</name>
    <dbReference type="NCBI Taxonomy" id="572479"/>
    <lineage>
        <taxon>Bacteria</taxon>
        <taxon>Bacillati</taxon>
        <taxon>Bacillota</taxon>
        <taxon>Clostridia</taxon>
        <taxon>Halanaerobiales</taxon>
        <taxon>Halanaerobiaceae</taxon>
        <taxon>Halanaerobium</taxon>
    </lineage>
</organism>
<evidence type="ECO:0000313" key="1">
    <source>
        <dbReference type="EMBL" id="ADO76581.1"/>
    </source>
</evidence>
<accession>E3DNV7</accession>